<dbReference type="GO" id="GO:0008237">
    <property type="term" value="F:metallopeptidase activity"/>
    <property type="evidence" value="ECO:0007669"/>
    <property type="project" value="InterPro"/>
</dbReference>
<dbReference type="InterPro" id="IPR024079">
    <property type="entry name" value="MetalloPept_cat_dom_sf"/>
</dbReference>
<dbReference type="Gene3D" id="1.10.1380.10">
    <property type="entry name" value="Neutral endopeptidase , domain2"/>
    <property type="match status" value="1"/>
</dbReference>
<dbReference type="InterPro" id="IPR042089">
    <property type="entry name" value="Peptidase_M13_dom_2"/>
</dbReference>
<comment type="caution">
    <text evidence="1">The sequence shown here is derived from an EMBL/GenBank/DDBJ whole genome shotgun (WGS) entry which is preliminary data.</text>
</comment>
<proteinExistence type="predicted"/>
<evidence type="ECO:0000313" key="2">
    <source>
        <dbReference type="Proteomes" id="UP000252519"/>
    </source>
</evidence>
<dbReference type="STRING" id="29170.A0A368FKR8"/>
<sequence length="160" mass="18841">MNLACDPFVPSILLKYFQEARKIVKRVKEMVTEEFIDTIRKNSWLNESHKHMLISKVNMVDIYGAYEDDHLEEAKLDYIYSDYIRIEGFEEIPFMMMEDIIRSINQKEYFGRLNDSVDLRKPKYLNQNNGPFYSLPLNSIGILLILTDQLMSVFACSVSH</sequence>
<organism evidence="1 2">
    <name type="scientific">Ancylostoma caninum</name>
    <name type="common">Dog hookworm</name>
    <dbReference type="NCBI Taxonomy" id="29170"/>
    <lineage>
        <taxon>Eukaryota</taxon>
        <taxon>Metazoa</taxon>
        <taxon>Ecdysozoa</taxon>
        <taxon>Nematoda</taxon>
        <taxon>Chromadorea</taxon>
        <taxon>Rhabditida</taxon>
        <taxon>Rhabditina</taxon>
        <taxon>Rhabditomorpha</taxon>
        <taxon>Strongyloidea</taxon>
        <taxon>Ancylostomatidae</taxon>
        <taxon>Ancylostomatinae</taxon>
        <taxon>Ancylostoma</taxon>
    </lineage>
</organism>
<accession>A0A368FKR8</accession>
<dbReference type="AlphaFoldDB" id="A0A368FKR8"/>
<reference evidence="1 2" key="1">
    <citation type="submission" date="2014-10" db="EMBL/GenBank/DDBJ databases">
        <title>Draft genome of the hookworm Ancylostoma caninum.</title>
        <authorList>
            <person name="Mitreva M."/>
        </authorList>
    </citation>
    <scope>NUCLEOTIDE SEQUENCE [LARGE SCALE GENOMIC DNA]</scope>
    <source>
        <strain evidence="1 2">Baltimore</strain>
    </source>
</reference>
<dbReference type="SUPFAM" id="SSF55486">
    <property type="entry name" value="Metalloproteases ('zincins'), catalytic domain"/>
    <property type="match status" value="1"/>
</dbReference>
<dbReference type="Gene3D" id="3.40.390.10">
    <property type="entry name" value="Collagenase (Catalytic Domain)"/>
    <property type="match status" value="1"/>
</dbReference>
<protein>
    <recommendedName>
        <fullName evidence="3">Peptidase M13 N-terminal domain-containing protein</fullName>
    </recommendedName>
</protein>
<dbReference type="Proteomes" id="UP000252519">
    <property type="component" value="Unassembled WGS sequence"/>
</dbReference>
<keyword evidence="2" id="KW-1185">Reference proteome</keyword>
<gene>
    <name evidence="1" type="ORF">ANCCAN_22751</name>
</gene>
<evidence type="ECO:0000313" key="1">
    <source>
        <dbReference type="EMBL" id="RCN31460.1"/>
    </source>
</evidence>
<dbReference type="OrthoDB" id="5899992at2759"/>
<name>A0A368FKR8_ANCCA</name>
<dbReference type="EMBL" id="JOJR01001294">
    <property type="protein sequence ID" value="RCN31460.1"/>
    <property type="molecule type" value="Genomic_DNA"/>
</dbReference>
<evidence type="ECO:0008006" key="3">
    <source>
        <dbReference type="Google" id="ProtNLM"/>
    </source>
</evidence>